<evidence type="ECO:0000256" key="4">
    <source>
        <dbReference type="ARBA" id="ARBA00022741"/>
    </source>
</evidence>
<dbReference type="EMBL" id="JBHTCG010000001">
    <property type="protein sequence ID" value="MFC7380595.1"/>
    <property type="molecule type" value="Genomic_DNA"/>
</dbReference>
<keyword evidence="11" id="KW-1185">Reference proteome</keyword>
<keyword evidence="4 7" id="KW-0547">Nucleotide-binding</keyword>
<feature type="region of interest" description="Disordered" evidence="8">
    <location>
        <begin position="303"/>
        <end position="337"/>
    </location>
</feature>
<evidence type="ECO:0000256" key="6">
    <source>
        <dbReference type="ARBA" id="ARBA00022840"/>
    </source>
</evidence>
<dbReference type="GO" id="GO:0004674">
    <property type="term" value="F:protein serine/threonine kinase activity"/>
    <property type="evidence" value="ECO:0007669"/>
    <property type="project" value="UniProtKB-EC"/>
</dbReference>
<feature type="compositionally biased region" description="Low complexity" evidence="8">
    <location>
        <begin position="392"/>
        <end position="422"/>
    </location>
</feature>
<dbReference type="SUPFAM" id="SSF56112">
    <property type="entry name" value="Protein kinase-like (PK-like)"/>
    <property type="match status" value="1"/>
</dbReference>
<keyword evidence="6 7" id="KW-0067">ATP-binding</keyword>
<dbReference type="SMART" id="SM00220">
    <property type="entry name" value="S_TKc"/>
    <property type="match status" value="1"/>
</dbReference>
<evidence type="ECO:0000313" key="10">
    <source>
        <dbReference type="EMBL" id="MFC7380595.1"/>
    </source>
</evidence>
<dbReference type="RefSeq" id="WP_380823630.1">
    <property type="nucleotide sequence ID" value="NZ_JBHTCG010000001.1"/>
</dbReference>
<evidence type="ECO:0000256" key="8">
    <source>
        <dbReference type="SAM" id="MobiDB-lite"/>
    </source>
</evidence>
<evidence type="ECO:0000256" key="7">
    <source>
        <dbReference type="PROSITE-ProRule" id="PRU10141"/>
    </source>
</evidence>
<dbReference type="CDD" id="cd14014">
    <property type="entry name" value="STKc_PknB_like"/>
    <property type="match status" value="1"/>
</dbReference>
<dbReference type="InterPro" id="IPR000719">
    <property type="entry name" value="Prot_kinase_dom"/>
</dbReference>
<comment type="caution">
    <text evidence="10">The sequence shown here is derived from an EMBL/GenBank/DDBJ whole genome shotgun (WGS) entry which is preliminary data.</text>
</comment>
<dbReference type="InterPro" id="IPR008271">
    <property type="entry name" value="Ser/Thr_kinase_AS"/>
</dbReference>
<evidence type="ECO:0000256" key="3">
    <source>
        <dbReference type="ARBA" id="ARBA00022679"/>
    </source>
</evidence>
<dbReference type="InterPro" id="IPR017441">
    <property type="entry name" value="Protein_kinase_ATP_BS"/>
</dbReference>
<dbReference type="PANTHER" id="PTHR43289:SF6">
    <property type="entry name" value="SERINE_THREONINE-PROTEIN KINASE NEKL-3"/>
    <property type="match status" value="1"/>
</dbReference>
<keyword evidence="5 10" id="KW-0418">Kinase</keyword>
<dbReference type="EC" id="2.7.11.1" evidence="1"/>
<dbReference type="InterPro" id="IPR011009">
    <property type="entry name" value="Kinase-like_dom_sf"/>
</dbReference>
<evidence type="ECO:0000256" key="1">
    <source>
        <dbReference type="ARBA" id="ARBA00012513"/>
    </source>
</evidence>
<evidence type="ECO:0000313" key="11">
    <source>
        <dbReference type="Proteomes" id="UP001596496"/>
    </source>
</evidence>
<feature type="domain" description="Protein kinase" evidence="9">
    <location>
        <begin position="7"/>
        <end position="264"/>
    </location>
</feature>
<dbReference type="PROSITE" id="PS00108">
    <property type="entry name" value="PROTEIN_KINASE_ST"/>
    <property type="match status" value="1"/>
</dbReference>
<feature type="region of interest" description="Disordered" evidence="8">
    <location>
        <begin position="392"/>
        <end position="437"/>
    </location>
</feature>
<dbReference type="Proteomes" id="UP001596496">
    <property type="component" value="Unassembled WGS sequence"/>
</dbReference>
<feature type="binding site" evidence="7">
    <location>
        <position position="36"/>
    </location>
    <ligand>
        <name>ATP</name>
        <dbReference type="ChEBI" id="CHEBI:30616"/>
    </ligand>
</feature>
<dbReference type="Gene3D" id="1.10.510.10">
    <property type="entry name" value="Transferase(Phosphotransferase) domain 1"/>
    <property type="match status" value="1"/>
</dbReference>
<protein>
    <recommendedName>
        <fullName evidence="1">non-specific serine/threonine protein kinase</fullName>
        <ecNumber evidence="1">2.7.11.1</ecNumber>
    </recommendedName>
</protein>
<dbReference type="Pfam" id="PF00069">
    <property type="entry name" value="Pkinase"/>
    <property type="match status" value="1"/>
</dbReference>
<evidence type="ECO:0000259" key="9">
    <source>
        <dbReference type="PROSITE" id="PS50011"/>
    </source>
</evidence>
<dbReference type="Gene3D" id="3.30.200.20">
    <property type="entry name" value="Phosphorylase Kinase, domain 1"/>
    <property type="match status" value="1"/>
</dbReference>
<gene>
    <name evidence="10" type="ORF">ACFQSB_00175</name>
</gene>
<evidence type="ECO:0000256" key="2">
    <source>
        <dbReference type="ARBA" id="ARBA00022527"/>
    </source>
</evidence>
<dbReference type="PROSITE" id="PS50011">
    <property type="entry name" value="PROTEIN_KINASE_DOM"/>
    <property type="match status" value="1"/>
</dbReference>
<keyword evidence="3 10" id="KW-0808">Transferase</keyword>
<dbReference type="PANTHER" id="PTHR43289">
    <property type="entry name" value="MITOGEN-ACTIVATED PROTEIN KINASE KINASE KINASE 20-RELATED"/>
    <property type="match status" value="1"/>
</dbReference>
<evidence type="ECO:0000256" key="5">
    <source>
        <dbReference type="ARBA" id="ARBA00022777"/>
    </source>
</evidence>
<sequence length="553" mass="57721">MLLAARYRLDEPLGRGGMGEVWRATDEVLNRPVAVKLLLAEAVGSSAATRFRQEAQATARLNHANVVSVYDFGQAGDRLFLVMELIEGHSLAGHLAAAGRLAVDEVVRIGAQAATGLAAAHRLGVVHRDIKPANLLLTADGAVKVVDFGIARLADQAAAALTGTGLIIGTSAYLAPERALGRDAGPASDLYALGCVLYELLTGRPPFRADGPTALLYQHVQVPPTPPGEVRRDVPSALDDLLMRLLAKEPDDRPTADQVAHRLTDPGPSYTAAPPHRSFVGAPIPRSFADAPRRRHDVAPALPMAPSAAEPSGTRFLASLPPDHGGRRTSPIAEAGARRSPAVKAWLSLRRGEPAPVAAAGVAAVMVVAALAFALLRSGPDTVAPSAAAASPYADAPSVSGSAPSSPSESPSASASPSVSLPASPPPSPPSVVAVGPRRLSDDPRVLLAQLAQGLSWAVDQGRLDPRVAEKARHDIAEALARLGRDGGRHDHRDRDDREAADRIRGILGDLAGAERNGKFIAGPALTRLLTHLSQLAGADHRRPGDHDDHDDH</sequence>
<keyword evidence="2" id="KW-0723">Serine/threonine-protein kinase</keyword>
<accession>A0ABW2NXH6</accession>
<proteinExistence type="predicted"/>
<name>A0ABW2NXH6_9ACTN</name>
<dbReference type="PROSITE" id="PS00107">
    <property type="entry name" value="PROTEIN_KINASE_ATP"/>
    <property type="match status" value="1"/>
</dbReference>
<organism evidence="10 11">
    <name type="scientific">Sphaerisporangium rhizosphaerae</name>
    <dbReference type="NCBI Taxonomy" id="2269375"/>
    <lineage>
        <taxon>Bacteria</taxon>
        <taxon>Bacillati</taxon>
        <taxon>Actinomycetota</taxon>
        <taxon>Actinomycetes</taxon>
        <taxon>Streptosporangiales</taxon>
        <taxon>Streptosporangiaceae</taxon>
        <taxon>Sphaerisporangium</taxon>
    </lineage>
</organism>
<reference evidence="11" key="1">
    <citation type="journal article" date="2019" name="Int. J. Syst. Evol. Microbiol.">
        <title>The Global Catalogue of Microorganisms (GCM) 10K type strain sequencing project: providing services to taxonomists for standard genome sequencing and annotation.</title>
        <authorList>
            <consortium name="The Broad Institute Genomics Platform"/>
            <consortium name="The Broad Institute Genome Sequencing Center for Infectious Disease"/>
            <person name="Wu L."/>
            <person name="Ma J."/>
        </authorList>
    </citation>
    <scope>NUCLEOTIDE SEQUENCE [LARGE SCALE GENOMIC DNA]</scope>
    <source>
        <strain evidence="11">CECT 7649</strain>
    </source>
</reference>